<dbReference type="PANTHER" id="PTHR14131">
    <property type="entry name" value="ANOSMIN"/>
    <property type="match status" value="1"/>
</dbReference>
<feature type="compositionally biased region" description="Low complexity" evidence="1">
    <location>
        <begin position="222"/>
        <end position="234"/>
    </location>
</feature>
<dbReference type="SMART" id="SM00060">
    <property type="entry name" value="FN3"/>
    <property type="match status" value="3"/>
</dbReference>
<proteinExistence type="predicted"/>
<dbReference type="Gene3D" id="2.60.40.10">
    <property type="entry name" value="Immunoglobulins"/>
    <property type="match status" value="1"/>
</dbReference>
<evidence type="ECO:0000256" key="1">
    <source>
        <dbReference type="SAM" id="MobiDB-lite"/>
    </source>
</evidence>
<feature type="region of interest" description="Disordered" evidence="1">
    <location>
        <begin position="527"/>
        <end position="559"/>
    </location>
</feature>
<feature type="transmembrane region" description="Helical" evidence="2">
    <location>
        <begin position="12"/>
        <end position="31"/>
    </location>
</feature>
<protein>
    <recommendedName>
        <fullName evidence="3">Fibronectin type-III domain-containing protein</fullName>
    </recommendedName>
</protein>
<keyword evidence="5" id="KW-1185">Reference proteome</keyword>
<sequence length="1056" mass="117285">MCSDVKTVQERWYMTLLVMATCIITSMTHLLTERSRPASTYYQHINHRSYVQIERRFENITCHPIQRRIPRQLDHQIPFVQSSGIIDSPESRTVAAGVCKAQCLKECADNLQQKSLTDTTIGEVLKALTQLPTQLRTECSRLSVGFLYYDECEQACESDRPYNECSRMCETGDSPSGWSCLTGCRILDAALKQRSGECPPTGGPAIHRLPGLTEENVEDSPGRSSSRSIDSTTGDNPSEGRARSPWFPHSSLNPDAPQTGMCTVDAECRKKRDKCCQGQCKAAMFREDLLPPIPTVRILEAKSPPSFLLSWERGLRTLNNLSEPIVYVLQVKTYFGPEFDNRLSSAWKTLVISTLTGAQLSEPGIGWWYQFQVAAVNRWGSRGFELPTPPVQLTSQKPRPPPPPRDLSDGILTLHANGEIRVGIHWAPPSLASIPVTEYRIFWGPDASNSPQESGFSEKPTQFVQTIPASQTSHLLTGLGPDTLYRVQVLAMSAWGAVQLRSEPSQIFLKTPPISHLHQRIGLGFPARADPSSWPQGSRTGDQLHSNPSNASPSPRDYEAFEETSFPDHSIACICEGTSKSEIVPSLSSRDQDSADSRTRLQIHTDPAVYDGSDLRVRLQLTKSIPKGESSMHSVVDTSIHIEEQQRQQNLQFIVRWTPQVCIETRTGFQSHDTVIKPADPQEKAVDSSSTRSTVGGSQFVTLMQMANDAFGTQSGLINLNQLRRNNPNESTIWFGEMQLTRLQLNCRYLIRVYNVASTTPHAADSPWGKSRVQLSACLCTPTCTKVKLAPWVRPLSCFTQEKKSLPEPQHLTHRLVRTAPLSYNITWLPGLSVTGDFPHSPSNRSQKVTSTVDPKLHQNDARSDTASSGSASPAHDIHYRIVWGPSRDKPIGSSLWKMWPGLRPRLDPGLAETKVLRNGETSIILSSLAPETQYVVKVQAITRTDVQQHSDHAAHIDDLPGNQGLNQMLMQSSASITNGRGDDQILLASKEVFMYFKTPRISQSYESSSPVHHSDEFIYRAGGSGAVKAIPMARWIYTIIGFLVWNCKFPLNAGT</sequence>
<dbReference type="InterPro" id="IPR036116">
    <property type="entry name" value="FN3_sf"/>
</dbReference>
<reference evidence="4" key="1">
    <citation type="submission" date="2019-03" db="EMBL/GenBank/DDBJ databases">
        <title>Improved annotation for the trematode Fasciola hepatica.</title>
        <authorList>
            <person name="Choi Y.-J."/>
            <person name="Martin J."/>
            <person name="Mitreva M."/>
        </authorList>
    </citation>
    <scope>NUCLEOTIDE SEQUENCE [LARGE SCALE GENOMIC DNA]</scope>
</reference>
<feature type="compositionally biased region" description="Basic and acidic residues" evidence="1">
    <location>
        <begin position="855"/>
        <end position="864"/>
    </location>
</feature>
<dbReference type="SUPFAM" id="SSF49265">
    <property type="entry name" value="Fibronectin type III"/>
    <property type="match status" value="2"/>
</dbReference>
<accession>A0A4E0RIY6</accession>
<feature type="domain" description="Fibronectin type-III" evidence="3">
    <location>
        <begin position="291"/>
        <end position="398"/>
    </location>
</feature>
<feature type="compositionally biased region" description="Polar residues" evidence="1">
    <location>
        <begin position="533"/>
        <end position="553"/>
    </location>
</feature>
<dbReference type="EMBL" id="JXXN02000042">
    <property type="protein sequence ID" value="THD28919.1"/>
    <property type="molecule type" value="Genomic_DNA"/>
</dbReference>
<feature type="region of interest" description="Disordered" evidence="1">
    <location>
        <begin position="195"/>
        <end position="252"/>
    </location>
</feature>
<keyword evidence="2" id="KW-0472">Membrane</keyword>
<gene>
    <name evidence="4" type="ORF">D915_000246</name>
</gene>
<feature type="region of interest" description="Disordered" evidence="1">
    <location>
        <begin position="839"/>
        <end position="873"/>
    </location>
</feature>
<keyword evidence="2" id="KW-1133">Transmembrane helix</keyword>
<dbReference type="InterPro" id="IPR042447">
    <property type="entry name" value="Anosmin-1"/>
</dbReference>
<evidence type="ECO:0000256" key="2">
    <source>
        <dbReference type="SAM" id="Phobius"/>
    </source>
</evidence>
<dbReference type="AlphaFoldDB" id="A0A4E0RIY6"/>
<dbReference type="InterPro" id="IPR003961">
    <property type="entry name" value="FN3_dom"/>
</dbReference>
<keyword evidence="2" id="KW-0812">Transmembrane</keyword>
<organism evidence="4 5">
    <name type="scientific">Fasciola hepatica</name>
    <name type="common">Liver fluke</name>
    <dbReference type="NCBI Taxonomy" id="6192"/>
    <lineage>
        <taxon>Eukaryota</taxon>
        <taxon>Metazoa</taxon>
        <taxon>Spiralia</taxon>
        <taxon>Lophotrochozoa</taxon>
        <taxon>Platyhelminthes</taxon>
        <taxon>Trematoda</taxon>
        <taxon>Digenea</taxon>
        <taxon>Plagiorchiida</taxon>
        <taxon>Echinostomata</taxon>
        <taxon>Echinostomatoidea</taxon>
        <taxon>Fasciolidae</taxon>
        <taxon>Fasciola</taxon>
    </lineage>
</organism>
<dbReference type="GO" id="GO:0030182">
    <property type="term" value="P:neuron differentiation"/>
    <property type="evidence" value="ECO:0007669"/>
    <property type="project" value="TreeGrafter"/>
</dbReference>
<dbReference type="CDD" id="cd00063">
    <property type="entry name" value="FN3"/>
    <property type="match status" value="1"/>
</dbReference>
<evidence type="ECO:0000313" key="4">
    <source>
        <dbReference type="EMBL" id="THD28919.1"/>
    </source>
</evidence>
<dbReference type="Pfam" id="PF00041">
    <property type="entry name" value="fn3"/>
    <property type="match status" value="1"/>
</dbReference>
<feature type="domain" description="Fibronectin type-III" evidence="3">
    <location>
        <begin position="403"/>
        <end position="514"/>
    </location>
</feature>
<evidence type="ECO:0000259" key="3">
    <source>
        <dbReference type="PROSITE" id="PS50853"/>
    </source>
</evidence>
<dbReference type="GO" id="GO:0009986">
    <property type="term" value="C:cell surface"/>
    <property type="evidence" value="ECO:0007669"/>
    <property type="project" value="TreeGrafter"/>
</dbReference>
<comment type="caution">
    <text evidence="4">The sequence shown here is derived from an EMBL/GenBank/DDBJ whole genome shotgun (WGS) entry which is preliminary data.</text>
</comment>
<feature type="region of interest" description="Disordered" evidence="1">
    <location>
        <begin position="387"/>
        <end position="406"/>
    </location>
</feature>
<dbReference type="Proteomes" id="UP000230066">
    <property type="component" value="Unassembled WGS sequence"/>
</dbReference>
<dbReference type="PROSITE" id="PS50853">
    <property type="entry name" value="FN3"/>
    <property type="match status" value="2"/>
</dbReference>
<dbReference type="InterPro" id="IPR013783">
    <property type="entry name" value="Ig-like_fold"/>
</dbReference>
<name>A0A4E0RIY6_FASHE</name>
<feature type="compositionally biased region" description="Polar residues" evidence="1">
    <location>
        <begin position="841"/>
        <end position="853"/>
    </location>
</feature>
<dbReference type="PANTHER" id="PTHR14131:SF5">
    <property type="entry name" value="ANOSMIN-1"/>
    <property type="match status" value="1"/>
</dbReference>
<evidence type="ECO:0000313" key="5">
    <source>
        <dbReference type="Proteomes" id="UP000230066"/>
    </source>
</evidence>